<sequence length="319" mass="36393">MYSLKVIWNPLEGIDLGFFTIHFYSLSYVIAFVLGWYIIKPIFKRDGVGMDKLDPLFMYTVIGCLAGARIGHYLFYETEVLFNDPLHVLLPFSLDPFEWTGFAGMASHGAALGIIIAMFFYSRKHLKKHMFWVLDRIVIPTAIGGTFVRLGNLFNSEINGKESGDFWAGFKFVRDTSDPHVAAALQKTGYTDTDKAIDTVVNNPQFTEVLESIPFKHPAQLYEAICYVGVFVILYLVYWKTEKRHKLGYILGLFFVLLFTVRFFIEFIKASQTNADQELLLEYGLNTGQFLSIPFILIGLFLMFSPKGLFKNQEPKANA</sequence>
<gene>
    <name evidence="7" type="primary">lgt</name>
    <name evidence="8" type="ORF">IL45_07100</name>
    <name evidence="9" type="ORF">LY02_01601</name>
</gene>
<reference evidence="8 10" key="1">
    <citation type="submission" date="2014-07" db="EMBL/GenBank/DDBJ databases">
        <title>Draft genome sequence of Nonlabens ulvanivorans, an ulvan degrading bacterium.</title>
        <authorList>
            <person name="Kopel M."/>
            <person name="Helbert W."/>
            <person name="Henrissat B."/>
            <person name="Doniger T."/>
            <person name="Banin E."/>
        </authorList>
    </citation>
    <scope>NUCLEOTIDE SEQUENCE [LARGE SCALE GENOMIC DNA]</scope>
    <source>
        <strain evidence="8 10">PLR</strain>
    </source>
</reference>
<evidence type="ECO:0000256" key="5">
    <source>
        <dbReference type="ARBA" id="ARBA00022989"/>
    </source>
</evidence>
<evidence type="ECO:0000313" key="8">
    <source>
        <dbReference type="EMBL" id="KEZ93952.1"/>
    </source>
</evidence>
<protein>
    <recommendedName>
        <fullName evidence="7">Phosphatidylglycerol--prolipoprotein diacylglyceryl transferase</fullName>
        <ecNumber evidence="7">2.5.1.145</ecNumber>
    </recommendedName>
</protein>
<evidence type="ECO:0000313" key="9">
    <source>
        <dbReference type="EMBL" id="PRX14569.1"/>
    </source>
</evidence>
<feature type="transmembrane region" description="Helical" evidence="7">
    <location>
        <begin position="99"/>
        <end position="121"/>
    </location>
</feature>
<comment type="subcellular location">
    <subcellularLocation>
        <location evidence="7">Cell membrane</location>
        <topology evidence="7">Multi-pass membrane protein</topology>
    </subcellularLocation>
</comment>
<dbReference type="Pfam" id="PF01790">
    <property type="entry name" value="LGT"/>
    <property type="match status" value="1"/>
</dbReference>
<keyword evidence="4 7" id="KW-0812">Transmembrane</keyword>
<comment type="pathway">
    <text evidence="7">Protein modification; lipoprotein biosynthesis (diacylglyceryl transfer).</text>
</comment>
<comment type="caution">
    <text evidence="8">The sequence shown here is derived from an EMBL/GenBank/DDBJ whole genome shotgun (WGS) entry which is preliminary data.</text>
</comment>
<evidence type="ECO:0000256" key="7">
    <source>
        <dbReference type="HAMAP-Rule" id="MF_01147"/>
    </source>
</evidence>
<feature type="transmembrane region" description="Helical" evidence="7">
    <location>
        <begin position="133"/>
        <end position="151"/>
    </location>
</feature>
<keyword evidence="3 7" id="KW-0808">Transferase</keyword>
<evidence type="ECO:0000256" key="2">
    <source>
        <dbReference type="ARBA" id="ARBA00022475"/>
    </source>
</evidence>
<dbReference type="AlphaFoldDB" id="A0A084JYB8"/>
<dbReference type="PANTHER" id="PTHR30589">
    <property type="entry name" value="PROLIPOPROTEIN DIACYLGLYCERYL TRANSFERASE"/>
    <property type="match status" value="1"/>
</dbReference>
<dbReference type="GO" id="GO:0042158">
    <property type="term" value="P:lipoprotein biosynthetic process"/>
    <property type="evidence" value="ECO:0007669"/>
    <property type="project" value="UniProtKB-UniRule"/>
</dbReference>
<dbReference type="NCBIfam" id="TIGR00544">
    <property type="entry name" value="lgt"/>
    <property type="match status" value="1"/>
</dbReference>
<dbReference type="GO" id="GO:0005886">
    <property type="term" value="C:plasma membrane"/>
    <property type="evidence" value="ECO:0007669"/>
    <property type="project" value="UniProtKB-SubCell"/>
</dbReference>
<dbReference type="OrthoDB" id="871140at2"/>
<feature type="transmembrane region" description="Helical" evidence="7">
    <location>
        <begin position="219"/>
        <end position="238"/>
    </location>
</feature>
<organism evidence="8 10">
    <name type="scientific">Nonlabens ulvanivorans</name>
    <name type="common">Persicivirga ulvanivorans</name>
    <dbReference type="NCBI Taxonomy" id="906888"/>
    <lineage>
        <taxon>Bacteria</taxon>
        <taxon>Pseudomonadati</taxon>
        <taxon>Bacteroidota</taxon>
        <taxon>Flavobacteriia</taxon>
        <taxon>Flavobacteriales</taxon>
        <taxon>Flavobacteriaceae</taxon>
        <taxon>Nonlabens</taxon>
    </lineage>
</organism>
<keyword evidence="11" id="KW-1185">Reference proteome</keyword>
<feature type="transmembrane region" description="Helical" evidence="7">
    <location>
        <begin position="247"/>
        <end position="265"/>
    </location>
</feature>
<comment type="function">
    <text evidence="7">Catalyzes the transfer of the diacylglyceryl group from phosphatidylglycerol to the sulfhydryl group of the N-terminal cysteine of a prolipoprotein, the first step in the formation of mature lipoproteins.</text>
</comment>
<evidence type="ECO:0000256" key="6">
    <source>
        <dbReference type="ARBA" id="ARBA00023136"/>
    </source>
</evidence>
<dbReference type="PANTHER" id="PTHR30589:SF0">
    <property type="entry name" value="PHOSPHATIDYLGLYCEROL--PROLIPOPROTEIN DIACYLGLYCERYL TRANSFERASE"/>
    <property type="match status" value="1"/>
</dbReference>
<evidence type="ECO:0000313" key="10">
    <source>
        <dbReference type="Proteomes" id="UP000028531"/>
    </source>
</evidence>
<dbReference type="RefSeq" id="WP_036581887.1">
    <property type="nucleotide sequence ID" value="NZ_JPJI01000026.1"/>
</dbReference>
<keyword evidence="5 7" id="KW-1133">Transmembrane helix</keyword>
<feature type="transmembrane region" description="Helical" evidence="7">
    <location>
        <begin position="285"/>
        <end position="304"/>
    </location>
</feature>
<keyword evidence="2 7" id="KW-1003">Cell membrane</keyword>
<evidence type="ECO:0000256" key="3">
    <source>
        <dbReference type="ARBA" id="ARBA00022679"/>
    </source>
</evidence>
<keyword evidence="6 7" id="KW-0472">Membrane</keyword>
<name>A0A084JYB8_NONUL</name>
<evidence type="ECO:0000313" key="11">
    <source>
        <dbReference type="Proteomes" id="UP000239997"/>
    </source>
</evidence>
<dbReference type="HAMAP" id="MF_01147">
    <property type="entry name" value="Lgt"/>
    <property type="match status" value="1"/>
</dbReference>
<dbReference type="GO" id="GO:0008961">
    <property type="term" value="F:phosphatidylglycerol-prolipoprotein diacylglyceryl transferase activity"/>
    <property type="evidence" value="ECO:0007669"/>
    <property type="project" value="UniProtKB-UniRule"/>
</dbReference>
<dbReference type="EMBL" id="JPJI01000026">
    <property type="protein sequence ID" value="KEZ93952.1"/>
    <property type="molecule type" value="Genomic_DNA"/>
</dbReference>
<accession>A0A084JYB8</accession>
<dbReference type="EMBL" id="PVNA01000002">
    <property type="protein sequence ID" value="PRX14569.1"/>
    <property type="molecule type" value="Genomic_DNA"/>
</dbReference>
<proteinExistence type="inferred from homology"/>
<feature type="transmembrane region" description="Helical" evidence="7">
    <location>
        <begin position="56"/>
        <end position="76"/>
    </location>
</feature>
<dbReference type="Proteomes" id="UP000239997">
    <property type="component" value="Unassembled WGS sequence"/>
</dbReference>
<evidence type="ECO:0000256" key="1">
    <source>
        <dbReference type="ARBA" id="ARBA00007150"/>
    </source>
</evidence>
<comment type="similarity">
    <text evidence="1 7">Belongs to the Lgt family.</text>
</comment>
<dbReference type="InterPro" id="IPR001640">
    <property type="entry name" value="Lgt"/>
</dbReference>
<feature type="transmembrane region" description="Helical" evidence="7">
    <location>
        <begin position="16"/>
        <end position="36"/>
    </location>
</feature>
<reference evidence="9 11" key="2">
    <citation type="submission" date="2018-03" db="EMBL/GenBank/DDBJ databases">
        <title>Genomic Encyclopedia of Archaeal and Bacterial Type Strains, Phase II (KMG-II): from individual species to whole genera.</title>
        <authorList>
            <person name="Goeker M."/>
        </authorList>
    </citation>
    <scope>NUCLEOTIDE SEQUENCE [LARGE SCALE GENOMIC DNA]</scope>
    <source>
        <strain evidence="9 11">DSM 22727</strain>
    </source>
</reference>
<dbReference type="UniPathway" id="UPA00664"/>
<evidence type="ECO:0000256" key="4">
    <source>
        <dbReference type="ARBA" id="ARBA00022692"/>
    </source>
</evidence>
<dbReference type="Proteomes" id="UP000028531">
    <property type="component" value="Unassembled WGS sequence"/>
</dbReference>
<comment type="catalytic activity">
    <reaction evidence="7">
        <text>L-cysteinyl-[prolipoprotein] + a 1,2-diacyl-sn-glycero-3-phospho-(1'-sn-glycerol) = an S-1,2-diacyl-sn-glyceryl-L-cysteinyl-[prolipoprotein] + sn-glycerol 1-phosphate + H(+)</text>
        <dbReference type="Rhea" id="RHEA:56712"/>
        <dbReference type="Rhea" id="RHEA-COMP:14679"/>
        <dbReference type="Rhea" id="RHEA-COMP:14680"/>
        <dbReference type="ChEBI" id="CHEBI:15378"/>
        <dbReference type="ChEBI" id="CHEBI:29950"/>
        <dbReference type="ChEBI" id="CHEBI:57685"/>
        <dbReference type="ChEBI" id="CHEBI:64716"/>
        <dbReference type="ChEBI" id="CHEBI:140658"/>
        <dbReference type="EC" id="2.5.1.145"/>
    </reaction>
</comment>
<dbReference type="EC" id="2.5.1.145" evidence="7"/>
<feature type="binding site" evidence="7">
    <location>
        <position position="149"/>
    </location>
    <ligand>
        <name>a 1,2-diacyl-sn-glycero-3-phospho-(1'-sn-glycerol)</name>
        <dbReference type="ChEBI" id="CHEBI:64716"/>
    </ligand>
</feature>